<dbReference type="GO" id="GO:0005615">
    <property type="term" value="C:extracellular space"/>
    <property type="evidence" value="ECO:0007669"/>
    <property type="project" value="InterPro"/>
</dbReference>
<sequence length="274" mass="30191">MDQPSASLDQQVPSRCASCPLTSVSDWSPVAQVSARILLFVLTHVLFPPHADALSLSAVMLAALLLCARGASIGHAPADSPVDDASGDTLEEPTEAPTEEHNNVFAPAVSSAEQCVKNFAAEFHLVEPFVELNNYKSSQLPTDCPSSFSKEACLKSVVEGLQTYIVLLKFVESQYANNVTVSHTKRHTENLKCNLVQMMKNPQRVTVLSSSQEEQLLNGTQSYKDLFSRKMAANWILKELHEYLKCSKRNIINRNARPAKRPQHHSICTTNKST</sequence>
<evidence type="ECO:0000256" key="4">
    <source>
        <dbReference type="ARBA" id="ARBA00023441"/>
    </source>
</evidence>
<keyword evidence="6" id="KW-1185">Reference proteome</keyword>
<feature type="region of interest" description="Disordered" evidence="5">
    <location>
        <begin position="78"/>
        <end position="101"/>
    </location>
</feature>
<dbReference type="Pfam" id="PF00489">
    <property type="entry name" value="IL6"/>
    <property type="match status" value="1"/>
</dbReference>
<dbReference type="GO" id="GO:0006953">
    <property type="term" value="P:acute-phase response"/>
    <property type="evidence" value="ECO:0007669"/>
    <property type="project" value="UniProtKB-KW"/>
</dbReference>
<dbReference type="GO" id="GO:0030154">
    <property type="term" value="P:cell differentiation"/>
    <property type="evidence" value="ECO:0007669"/>
    <property type="project" value="InterPro"/>
</dbReference>
<dbReference type="GeneID" id="114865833"/>
<dbReference type="GO" id="GO:0005138">
    <property type="term" value="F:interleukin-6 receptor binding"/>
    <property type="evidence" value="ECO:0007669"/>
    <property type="project" value="InterPro"/>
</dbReference>
<dbReference type="RefSeq" id="XP_055368955.1">
    <property type="nucleotide sequence ID" value="XM_055512980.1"/>
</dbReference>
<evidence type="ECO:0000256" key="2">
    <source>
        <dbReference type="ARBA" id="ARBA00019464"/>
    </source>
</evidence>
<keyword evidence="3" id="KW-0011">Acute phase</keyword>
<reference evidence="7" key="1">
    <citation type="submission" date="2025-08" db="UniProtKB">
        <authorList>
            <consortium name="RefSeq"/>
        </authorList>
    </citation>
    <scope>IDENTIFICATION</scope>
</reference>
<accession>A0A9W2Y542</accession>
<comment type="function">
    <text evidence="4">Cytokine with a wide variety of biological functions in immunity, tissue regeneration, and metabolism. Binds to IL6R, then the complex associates to the signaling subunit IL6ST/gp130 to trigger the intracellular IL6-signaling pathway. The interaction with the membrane-bound IL6R and IL6ST stimulates 'classic signaling', whereas the binding of IL6 and soluble IL6R to IL6ST stimulates 'trans-signaling'. Alternatively, 'cluster signaling' occurs when membrane-bound IL6:IL6R complexes on transmitter cells activate IL6ST receptors on neighboring receiver cells.</text>
</comment>
<gene>
    <name evidence="7" type="primary">LOC114865833</name>
</gene>
<dbReference type="AlphaFoldDB" id="A0A9W2Y542"/>
<dbReference type="KEGG" id="bspl:114865833"/>
<dbReference type="InterPro" id="IPR003574">
    <property type="entry name" value="IL-6-like"/>
</dbReference>
<dbReference type="OrthoDB" id="8943569at2759"/>
<proteinExistence type="inferred from homology"/>
<dbReference type="PANTHER" id="PTHR48494:SF1">
    <property type="entry name" value="INTERLEUKIN-6"/>
    <property type="match status" value="1"/>
</dbReference>
<feature type="compositionally biased region" description="Acidic residues" evidence="5">
    <location>
        <begin position="81"/>
        <end position="94"/>
    </location>
</feature>
<evidence type="ECO:0000256" key="5">
    <source>
        <dbReference type="SAM" id="MobiDB-lite"/>
    </source>
</evidence>
<protein>
    <recommendedName>
        <fullName evidence="2">Interleukin-6</fullName>
    </recommendedName>
</protein>
<comment type="similarity">
    <text evidence="1">Belongs to the IL-6 superfamily.</text>
</comment>
<evidence type="ECO:0000313" key="6">
    <source>
        <dbReference type="Proteomes" id="UP000515150"/>
    </source>
</evidence>
<dbReference type="PANTHER" id="PTHR48494">
    <property type="entry name" value="INTERLEUKIN-6"/>
    <property type="match status" value="1"/>
</dbReference>
<evidence type="ECO:0000256" key="1">
    <source>
        <dbReference type="ARBA" id="ARBA00007432"/>
    </source>
</evidence>
<dbReference type="Gene3D" id="1.20.1250.10">
    <property type="match status" value="1"/>
</dbReference>
<evidence type="ECO:0000313" key="7">
    <source>
        <dbReference type="RefSeq" id="XP_055368955.1"/>
    </source>
</evidence>
<dbReference type="Proteomes" id="UP000515150">
    <property type="component" value="Chromosome 11"/>
</dbReference>
<evidence type="ECO:0000256" key="3">
    <source>
        <dbReference type="ARBA" id="ARBA00022486"/>
    </source>
</evidence>
<feature type="region of interest" description="Disordered" evidence="5">
    <location>
        <begin position="255"/>
        <end position="274"/>
    </location>
</feature>
<name>A0A9W2Y542_BETSP</name>
<organism evidence="6 7">
    <name type="scientific">Betta splendens</name>
    <name type="common">Siamese fighting fish</name>
    <dbReference type="NCBI Taxonomy" id="158456"/>
    <lineage>
        <taxon>Eukaryota</taxon>
        <taxon>Metazoa</taxon>
        <taxon>Chordata</taxon>
        <taxon>Craniata</taxon>
        <taxon>Vertebrata</taxon>
        <taxon>Euteleostomi</taxon>
        <taxon>Actinopterygii</taxon>
        <taxon>Neopterygii</taxon>
        <taxon>Teleostei</taxon>
        <taxon>Neoteleostei</taxon>
        <taxon>Acanthomorphata</taxon>
        <taxon>Anabantaria</taxon>
        <taxon>Anabantiformes</taxon>
        <taxon>Anabantoidei</taxon>
        <taxon>Osphronemidae</taxon>
        <taxon>Betta</taxon>
    </lineage>
</organism>
<dbReference type="SUPFAM" id="SSF47266">
    <property type="entry name" value="4-helical cytokines"/>
    <property type="match status" value="1"/>
</dbReference>
<dbReference type="InterPro" id="IPR009079">
    <property type="entry name" value="4_helix_cytokine-like_core"/>
</dbReference>